<protein>
    <recommendedName>
        <fullName evidence="1">F-box domain-containing protein</fullName>
    </recommendedName>
</protein>
<evidence type="ECO:0000259" key="1">
    <source>
        <dbReference type="PROSITE" id="PS50181"/>
    </source>
</evidence>
<gene>
    <name evidence="2" type="ORF">LCOR_04804.1</name>
</gene>
<sequence>MTSPPFRIIKTYTPRPLGKAGAMSHVFTRNTNPAEFHRHVLQAQNAFSFCKFQQSINHYNNAIQELSVNLATTALLQRATIHEIAGSYSNALEDAKSVIAIDSTLPDGYLSACNTLLLENKYRDALLLSREGCQKADWDHPQYEALVELEKSISREVHKQNRWLMNKLPFDVIENVLRMLPLLSRIQLSLSCMDWNELLREWTGMWHDIRISHCVSRSLSQFLDCVVDSQVRTLIIDVEILDKLQSICLHAATHWKKLESLELHYFTQRQLVFPIIESNGSTLRHIRFKDTRGIKWAVEPIQYILKTCPNLKSLECARDEYAAICPRMVAQPLHFDTPLKITSLRITRTTLADYLDKLLPWCPDLQHIVLDAHDHDKPQRVEILDHVYVHCPKLVSLFYSGSGCYSYKKQGGHEYYNQRAATDDGQHGLRCLVYIAGTTNESYKADKQIIRFLERSENTLEKLHLALGCQAGGHRLLYNYNPSGLEVIQHATNLSFPQLQDLTVYEPPNRFIQPFNNYQHGRQRGPNTNVPSIPPTRAMAYLGSKDMCKLLDGSPDLAKLCIRSDTLITDMVLEKLAELKQLRHVNLGYATESMRESIYYPSGHSSMYPLPSYLQLDTPYRTVGPNEPSFSTQAMMAFVENCNKVEELILSNFSGRMDDDLLYALTHSKSSIWRLVLGAPYEFTTRALIRFGQQMQDSVLTHLTIFGMDHELHRRRARIGNIMALTGLKHLIQLRLSLINSTGFKSCKPILARFILASYNTSRLTVIFQNNASIELTGEYKRMALAQQECNQDQKDDMMDEDMEKSLSPAQTPQFHIEHVGRWMTTYELFTLNASSLHEQDI</sequence>
<dbReference type="PANTHER" id="PTHR38926">
    <property type="entry name" value="F-BOX DOMAIN CONTAINING PROTEIN, EXPRESSED"/>
    <property type="match status" value="1"/>
</dbReference>
<dbReference type="SUPFAM" id="SSF81383">
    <property type="entry name" value="F-box domain"/>
    <property type="match status" value="1"/>
</dbReference>
<dbReference type="STRING" id="1263082.A0A068RWU9"/>
<dbReference type="CDD" id="cd09917">
    <property type="entry name" value="F-box_SF"/>
    <property type="match status" value="1"/>
</dbReference>
<dbReference type="SUPFAM" id="SSF48452">
    <property type="entry name" value="TPR-like"/>
    <property type="match status" value="1"/>
</dbReference>
<feature type="domain" description="F-box" evidence="1">
    <location>
        <begin position="162"/>
        <end position="209"/>
    </location>
</feature>
<dbReference type="OrthoDB" id="2423701at2759"/>
<comment type="caution">
    <text evidence="2">The sequence shown here is derived from an EMBL/GenBank/DDBJ whole genome shotgun (WGS) entry which is preliminary data.</text>
</comment>
<organism evidence="2 3">
    <name type="scientific">Lichtheimia corymbifera JMRC:FSU:9682</name>
    <dbReference type="NCBI Taxonomy" id="1263082"/>
    <lineage>
        <taxon>Eukaryota</taxon>
        <taxon>Fungi</taxon>
        <taxon>Fungi incertae sedis</taxon>
        <taxon>Mucoromycota</taxon>
        <taxon>Mucoromycotina</taxon>
        <taxon>Mucoromycetes</taxon>
        <taxon>Mucorales</taxon>
        <taxon>Lichtheimiaceae</taxon>
        <taxon>Lichtheimia</taxon>
    </lineage>
</organism>
<dbReference type="Gene3D" id="1.25.40.10">
    <property type="entry name" value="Tetratricopeptide repeat domain"/>
    <property type="match status" value="1"/>
</dbReference>
<reference evidence="2" key="1">
    <citation type="submission" date="2013-08" db="EMBL/GenBank/DDBJ databases">
        <title>Gene expansion shapes genome architecture in the human pathogen Lichtheimia corymbifera: an evolutionary genomics analysis in the ancient terrestrial Mucorales (Mucoromycotina).</title>
        <authorList>
            <person name="Schwartze V.U."/>
            <person name="Winter S."/>
            <person name="Shelest E."/>
            <person name="Marcet-Houben M."/>
            <person name="Horn F."/>
            <person name="Wehner S."/>
            <person name="Hoffmann K."/>
            <person name="Riege K."/>
            <person name="Sammeth M."/>
            <person name="Nowrousian M."/>
            <person name="Valiante V."/>
            <person name="Linde J."/>
            <person name="Jacobsen I.D."/>
            <person name="Marz M."/>
            <person name="Brakhage A.A."/>
            <person name="Gabaldon T."/>
            <person name="Bocker S."/>
            <person name="Voigt K."/>
        </authorList>
    </citation>
    <scope>NUCLEOTIDE SEQUENCE [LARGE SCALE GENOMIC DNA]</scope>
    <source>
        <strain evidence="2">FSU 9682</strain>
    </source>
</reference>
<evidence type="ECO:0000313" key="3">
    <source>
        <dbReference type="Proteomes" id="UP000027586"/>
    </source>
</evidence>
<evidence type="ECO:0000313" key="2">
    <source>
        <dbReference type="EMBL" id="CDH53456.1"/>
    </source>
</evidence>
<dbReference type="InterPro" id="IPR036047">
    <property type="entry name" value="F-box-like_dom_sf"/>
</dbReference>
<dbReference type="Gene3D" id="3.80.10.10">
    <property type="entry name" value="Ribonuclease Inhibitor"/>
    <property type="match status" value="1"/>
</dbReference>
<dbReference type="SUPFAM" id="SSF52047">
    <property type="entry name" value="RNI-like"/>
    <property type="match status" value="1"/>
</dbReference>
<dbReference type="Pfam" id="PF00646">
    <property type="entry name" value="F-box"/>
    <property type="match status" value="1"/>
</dbReference>
<dbReference type="Proteomes" id="UP000027586">
    <property type="component" value="Unassembled WGS sequence"/>
</dbReference>
<dbReference type="EMBL" id="CBTN010000017">
    <property type="protein sequence ID" value="CDH53456.1"/>
    <property type="molecule type" value="Genomic_DNA"/>
</dbReference>
<dbReference type="InterPro" id="IPR032675">
    <property type="entry name" value="LRR_dom_sf"/>
</dbReference>
<accession>A0A068RWU9</accession>
<proteinExistence type="predicted"/>
<dbReference type="AlphaFoldDB" id="A0A068RWU9"/>
<dbReference type="PROSITE" id="PS50181">
    <property type="entry name" value="FBOX"/>
    <property type="match status" value="1"/>
</dbReference>
<dbReference type="VEuPathDB" id="FungiDB:LCOR_04804.1"/>
<dbReference type="InterPro" id="IPR001810">
    <property type="entry name" value="F-box_dom"/>
</dbReference>
<dbReference type="PANTHER" id="PTHR38926:SF5">
    <property type="entry name" value="F-BOX AND LEUCINE-RICH REPEAT PROTEIN 6"/>
    <property type="match status" value="1"/>
</dbReference>
<dbReference type="InterPro" id="IPR011990">
    <property type="entry name" value="TPR-like_helical_dom_sf"/>
</dbReference>
<name>A0A068RWU9_9FUNG</name>
<keyword evidence="3" id="KW-1185">Reference proteome</keyword>